<evidence type="ECO:0008006" key="3">
    <source>
        <dbReference type="Google" id="ProtNLM"/>
    </source>
</evidence>
<evidence type="ECO:0000313" key="1">
    <source>
        <dbReference type="EMBL" id="GGM51827.1"/>
    </source>
</evidence>
<dbReference type="PROSITE" id="PS51257">
    <property type="entry name" value="PROKAR_LIPOPROTEIN"/>
    <property type="match status" value="1"/>
</dbReference>
<sequence>MSKFIRLLTLTLALVCTFISCKKDEDAVYGGKPYSLDGTTWTSSMSDDGEYTSFRFLSGMQYEKRILDKNAVLTEIELKGRYDIVKHDGKWRVRLYRGNDPRYGMYVDFDKGIMTDQGEEYRKQ</sequence>
<protein>
    <recommendedName>
        <fullName evidence="3">Lipoprotein</fullName>
    </recommendedName>
</protein>
<reference evidence="2" key="1">
    <citation type="journal article" date="2019" name="Int. J. Syst. Evol. Microbiol.">
        <title>The Global Catalogue of Microorganisms (GCM) 10K type strain sequencing project: providing services to taxonomists for standard genome sequencing and annotation.</title>
        <authorList>
            <consortium name="The Broad Institute Genomics Platform"/>
            <consortium name="The Broad Institute Genome Sequencing Center for Infectious Disease"/>
            <person name="Wu L."/>
            <person name="Ma J."/>
        </authorList>
    </citation>
    <scope>NUCLEOTIDE SEQUENCE [LARGE SCALE GENOMIC DNA]</scope>
    <source>
        <strain evidence="2">JCM 30531</strain>
    </source>
</reference>
<gene>
    <name evidence="1" type="ORF">GCM10007088_08050</name>
</gene>
<dbReference type="RefSeq" id="WP_188807846.1">
    <property type="nucleotide sequence ID" value="NZ_BMPU01000002.1"/>
</dbReference>
<accession>A0ABQ2H654</accession>
<keyword evidence="2" id="KW-1185">Reference proteome</keyword>
<proteinExistence type="predicted"/>
<evidence type="ECO:0000313" key="2">
    <source>
        <dbReference type="Proteomes" id="UP000653477"/>
    </source>
</evidence>
<dbReference type="Proteomes" id="UP000653477">
    <property type="component" value="Unassembled WGS sequence"/>
</dbReference>
<comment type="caution">
    <text evidence="1">The sequence shown here is derived from an EMBL/GenBank/DDBJ whole genome shotgun (WGS) entry which is preliminary data.</text>
</comment>
<dbReference type="EMBL" id="BMPU01000002">
    <property type="protein sequence ID" value="GGM51827.1"/>
    <property type="molecule type" value="Genomic_DNA"/>
</dbReference>
<name>A0ABQ2H654_9PORP</name>
<organism evidence="1 2">
    <name type="scientific">Porphyromonas pasteri</name>
    <dbReference type="NCBI Taxonomy" id="1583331"/>
    <lineage>
        <taxon>Bacteria</taxon>
        <taxon>Pseudomonadati</taxon>
        <taxon>Bacteroidota</taxon>
        <taxon>Bacteroidia</taxon>
        <taxon>Bacteroidales</taxon>
        <taxon>Porphyromonadaceae</taxon>
        <taxon>Porphyromonas</taxon>
    </lineage>
</organism>